<protein>
    <recommendedName>
        <fullName evidence="2 5">peptidylprolyl isomerase</fullName>
        <ecNumber evidence="2 5">5.2.1.8</ecNumber>
    </recommendedName>
</protein>
<dbReference type="GO" id="GO:0005737">
    <property type="term" value="C:cytoplasm"/>
    <property type="evidence" value="ECO:0007669"/>
    <property type="project" value="TreeGrafter"/>
</dbReference>
<dbReference type="RefSeq" id="XP_001014236.2">
    <property type="nucleotide sequence ID" value="XM_001014236.3"/>
</dbReference>
<evidence type="ECO:0000256" key="1">
    <source>
        <dbReference type="ARBA" id="ARBA00000971"/>
    </source>
</evidence>
<dbReference type="PROSITE" id="PS50059">
    <property type="entry name" value="FKBP_PPIASE"/>
    <property type="match status" value="1"/>
</dbReference>
<organism evidence="7 8">
    <name type="scientific">Tetrahymena thermophila (strain SB210)</name>
    <dbReference type="NCBI Taxonomy" id="312017"/>
    <lineage>
        <taxon>Eukaryota</taxon>
        <taxon>Sar</taxon>
        <taxon>Alveolata</taxon>
        <taxon>Ciliophora</taxon>
        <taxon>Intramacronucleata</taxon>
        <taxon>Oligohymenophorea</taxon>
        <taxon>Hymenostomatida</taxon>
        <taxon>Tetrahymenina</taxon>
        <taxon>Tetrahymenidae</taxon>
        <taxon>Tetrahymena</taxon>
    </lineage>
</organism>
<dbReference type="HOGENOM" id="CLU_013615_12_1_1"/>
<dbReference type="STRING" id="312017.Q23BX7"/>
<reference evidence="8" key="1">
    <citation type="journal article" date="2006" name="PLoS Biol.">
        <title>Macronuclear genome sequence of the ciliate Tetrahymena thermophila, a model eukaryote.</title>
        <authorList>
            <person name="Eisen J.A."/>
            <person name="Coyne R.S."/>
            <person name="Wu M."/>
            <person name="Wu D."/>
            <person name="Thiagarajan M."/>
            <person name="Wortman J.R."/>
            <person name="Badger J.H."/>
            <person name="Ren Q."/>
            <person name="Amedeo P."/>
            <person name="Jones K.M."/>
            <person name="Tallon L.J."/>
            <person name="Delcher A.L."/>
            <person name="Salzberg S.L."/>
            <person name="Silva J.C."/>
            <person name="Haas B.J."/>
            <person name="Majoros W.H."/>
            <person name="Farzad M."/>
            <person name="Carlton J.M."/>
            <person name="Smith R.K. Jr."/>
            <person name="Garg J."/>
            <person name="Pearlman R.E."/>
            <person name="Karrer K.M."/>
            <person name="Sun L."/>
            <person name="Manning G."/>
            <person name="Elde N.C."/>
            <person name="Turkewitz A.P."/>
            <person name="Asai D.J."/>
            <person name="Wilkes D.E."/>
            <person name="Wang Y."/>
            <person name="Cai H."/>
            <person name="Collins K."/>
            <person name="Stewart B.A."/>
            <person name="Lee S.R."/>
            <person name="Wilamowska K."/>
            <person name="Weinberg Z."/>
            <person name="Ruzzo W.L."/>
            <person name="Wloga D."/>
            <person name="Gaertig J."/>
            <person name="Frankel J."/>
            <person name="Tsao C.-C."/>
            <person name="Gorovsky M.A."/>
            <person name="Keeling P.J."/>
            <person name="Waller R.F."/>
            <person name="Patron N.J."/>
            <person name="Cherry J.M."/>
            <person name="Stover N.A."/>
            <person name="Krieger C.J."/>
            <person name="del Toro C."/>
            <person name="Ryder H.F."/>
            <person name="Williamson S.C."/>
            <person name="Barbeau R.A."/>
            <person name="Hamilton E.P."/>
            <person name="Orias E."/>
        </authorList>
    </citation>
    <scope>NUCLEOTIDE SEQUENCE [LARGE SCALE GENOMIC DNA]</scope>
    <source>
        <strain evidence="8">SB210</strain>
    </source>
</reference>
<dbReference type="GO" id="GO:0003755">
    <property type="term" value="F:peptidyl-prolyl cis-trans isomerase activity"/>
    <property type="evidence" value="ECO:0007669"/>
    <property type="project" value="UniProtKB-KW"/>
</dbReference>
<dbReference type="AlphaFoldDB" id="Q23BX7"/>
<evidence type="ECO:0000313" key="7">
    <source>
        <dbReference type="EMBL" id="EAR93991.2"/>
    </source>
</evidence>
<feature type="domain" description="PPIase FKBP-type" evidence="6">
    <location>
        <begin position="84"/>
        <end position="172"/>
    </location>
</feature>
<dbReference type="Proteomes" id="UP000009168">
    <property type="component" value="Unassembled WGS sequence"/>
</dbReference>
<dbReference type="GeneID" id="7834434"/>
<dbReference type="OrthoDB" id="1902587at2759"/>
<evidence type="ECO:0000256" key="3">
    <source>
        <dbReference type="ARBA" id="ARBA00023110"/>
    </source>
</evidence>
<evidence type="ECO:0000256" key="5">
    <source>
        <dbReference type="PROSITE-ProRule" id="PRU00277"/>
    </source>
</evidence>
<dbReference type="KEGG" id="tet:TTHERM_00227050"/>
<proteinExistence type="predicted"/>
<accession>Q23BX7</accession>
<dbReference type="Gene3D" id="3.10.50.40">
    <property type="match status" value="1"/>
</dbReference>
<dbReference type="EMBL" id="GG662718">
    <property type="protein sequence ID" value="EAR93991.2"/>
    <property type="molecule type" value="Genomic_DNA"/>
</dbReference>
<evidence type="ECO:0000256" key="4">
    <source>
        <dbReference type="ARBA" id="ARBA00023235"/>
    </source>
</evidence>
<dbReference type="PANTHER" id="PTHR10516">
    <property type="entry name" value="PEPTIDYL-PROLYL CIS-TRANS ISOMERASE"/>
    <property type="match status" value="1"/>
</dbReference>
<evidence type="ECO:0000256" key="2">
    <source>
        <dbReference type="ARBA" id="ARBA00013194"/>
    </source>
</evidence>
<name>Q23BX7_TETTS</name>
<keyword evidence="3 5" id="KW-0697">Rotamase</keyword>
<evidence type="ECO:0000259" key="6">
    <source>
        <dbReference type="PROSITE" id="PS50059"/>
    </source>
</evidence>
<dbReference type="SUPFAM" id="SSF54534">
    <property type="entry name" value="FKBP-like"/>
    <property type="match status" value="1"/>
</dbReference>
<comment type="catalytic activity">
    <reaction evidence="1 5">
        <text>[protein]-peptidylproline (omega=180) = [protein]-peptidylproline (omega=0)</text>
        <dbReference type="Rhea" id="RHEA:16237"/>
        <dbReference type="Rhea" id="RHEA-COMP:10747"/>
        <dbReference type="Rhea" id="RHEA-COMP:10748"/>
        <dbReference type="ChEBI" id="CHEBI:83833"/>
        <dbReference type="ChEBI" id="CHEBI:83834"/>
        <dbReference type="EC" id="5.2.1.8"/>
    </reaction>
</comment>
<dbReference type="InterPro" id="IPR046357">
    <property type="entry name" value="PPIase_dom_sf"/>
</dbReference>
<dbReference type="Pfam" id="PF00254">
    <property type="entry name" value="FKBP_C"/>
    <property type="match status" value="1"/>
</dbReference>
<evidence type="ECO:0000313" key="8">
    <source>
        <dbReference type="Proteomes" id="UP000009168"/>
    </source>
</evidence>
<sequence>MIQIKYLFQQKKRIFKEQIIYQIFRILKIALKRTVNVKKNQSIYQKYKSLFQNFKSKQQISKNMSELSVVTKQPGDGKTYPKKGQNVTVHYVGTFPDGKKFDSSRDKNRPFKFVLGAGQVIKGWDEGVARMSLGEIAVITCPYQYAYGEQGYPGVIPPKATLVFEVELLGLN</sequence>
<dbReference type="InterPro" id="IPR050689">
    <property type="entry name" value="FKBP-type_PPIase"/>
</dbReference>
<gene>
    <name evidence="7" type="ORF">TTHERM_00227050</name>
</gene>
<dbReference type="InterPro" id="IPR001179">
    <property type="entry name" value="PPIase_FKBP_dom"/>
</dbReference>
<keyword evidence="4 5" id="KW-0413">Isomerase</keyword>
<keyword evidence="8" id="KW-1185">Reference proteome</keyword>
<dbReference type="PANTHER" id="PTHR10516:SF443">
    <property type="entry name" value="FK506-BINDING PROTEIN 59-RELATED"/>
    <property type="match status" value="1"/>
</dbReference>
<dbReference type="FunFam" id="3.10.50.40:FF:000025">
    <property type="entry name" value="Peptidylprolyl isomerase"/>
    <property type="match status" value="1"/>
</dbReference>
<dbReference type="eggNOG" id="KOG0544">
    <property type="taxonomic scope" value="Eukaryota"/>
</dbReference>
<dbReference type="InParanoid" id="Q23BX7"/>
<dbReference type="EC" id="5.2.1.8" evidence="2 5"/>